<evidence type="ECO:0000259" key="3">
    <source>
        <dbReference type="Pfam" id="PF08101"/>
    </source>
</evidence>
<dbReference type="EMBL" id="JAVRRJ010000002">
    <property type="protein sequence ID" value="KAK5088522.1"/>
    <property type="molecule type" value="Genomic_DNA"/>
</dbReference>
<keyword evidence="1" id="KW-0175">Coiled coil</keyword>
<proteinExistence type="predicted"/>
<accession>A0AAN7T2R2</accession>
<feature type="coiled-coil region" evidence="1">
    <location>
        <begin position="575"/>
        <end position="602"/>
    </location>
</feature>
<reference evidence="4 5" key="1">
    <citation type="submission" date="2023-08" db="EMBL/GenBank/DDBJ databases">
        <title>Black Yeasts Isolated from many extreme environments.</title>
        <authorList>
            <person name="Coleine C."/>
            <person name="Stajich J.E."/>
            <person name="Selbmann L."/>
        </authorList>
    </citation>
    <scope>NUCLEOTIDE SEQUENCE [LARGE SCALE GENOMIC DNA]</scope>
    <source>
        <strain evidence="4 5">CCFEE 5910</strain>
    </source>
</reference>
<evidence type="ECO:0000313" key="5">
    <source>
        <dbReference type="Proteomes" id="UP001309876"/>
    </source>
</evidence>
<dbReference type="CDD" id="cd04401">
    <property type="entry name" value="RhoGAP_fMSB1"/>
    <property type="match status" value="1"/>
</dbReference>
<evidence type="ECO:0000256" key="1">
    <source>
        <dbReference type="SAM" id="Coils"/>
    </source>
</evidence>
<evidence type="ECO:0000256" key="2">
    <source>
        <dbReference type="SAM" id="MobiDB-lite"/>
    </source>
</evidence>
<gene>
    <name evidence="4" type="primary">MSB1</name>
    <name evidence="4" type="ORF">LTR05_002742</name>
</gene>
<dbReference type="InterPro" id="IPR012965">
    <property type="entry name" value="Msb1/Mug8_dom"/>
</dbReference>
<keyword evidence="5" id="KW-1185">Reference proteome</keyword>
<dbReference type="PANTHER" id="PTHR28093">
    <property type="entry name" value="MORPHOGENESIS-RELATED PROTEIN MSB1"/>
    <property type="match status" value="1"/>
</dbReference>
<feature type="region of interest" description="Disordered" evidence="2">
    <location>
        <begin position="748"/>
        <end position="1012"/>
    </location>
</feature>
<feature type="region of interest" description="Disordered" evidence="2">
    <location>
        <begin position="1"/>
        <end position="25"/>
    </location>
</feature>
<dbReference type="AlphaFoldDB" id="A0AAN7T2R2"/>
<name>A0AAN7T2R2_9EURO</name>
<feature type="compositionally biased region" description="Basic residues" evidence="2">
    <location>
        <begin position="1"/>
        <end position="13"/>
    </location>
</feature>
<feature type="region of interest" description="Disordered" evidence="2">
    <location>
        <begin position="372"/>
        <end position="394"/>
    </location>
</feature>
<protein>
    <submittedName>
        <fullName evidence="4">Multicopy suppressor of a budding defect</fullName>
    </submittedName>
</protein>
<feature type="compositionally biased region" description="Polar residues" evidence="2">
    <location>
        <begin position="748"/>
        <end position="766"/>
    </location>
</feature>
<organism evidence="4 5">
    <name type="scientific">Lithohypha guttulata</name>
    <dbReference type="NCBI Taxonomy" id="1690604"/>
    <lineage>
        <taxon>Eukaryota</taxon>
        <taxon>Fungi</taxon>
        <taxon>Dikarya</taxon>
        <taxon>Ascomycota</taxon>
        <taxon>Pezizomycotina</taxon>
        <taxon>Eurotiomycetes</taxon>
        <taxon>Chaetothyriomycetidae</taxon>
        <taxon>Chaetothyriales</taxon>
        <taxon>Trichomeriaceae</taxon>
        <taxon>Lithohypha</taxon>
    </lineage>
</organism>
<comment type="caution">
    <text evidence="4">The sequence shown here is derived from an EMBL/GenBank/DDBJ whole genome shotgun (WGS) entry which is preliminary data.</text>
</comment>
<feature type="compositionally biased region" description="Basic and acidic residues" evidence="2">
    <location>
        <begin position="767"/>
        <end position="785"/>
    </location>
</feature>
<dbReference type="Proteomes" id="UP001309876">
    <property type="component" value="Unassembled WGS sequence"/>
</dbReference>
<feature type="compositionally biased region" description="Basic and acidic residues" evidence="2">
    <location>
        <begin position="1038"/>
        <end position="1065"/>
    </location>
</feature>
<sequence length="1098" mass="121316">MPLFSRKKDKLKKNDKPLTNGNAVSKPKWEDAWQRTRVDPEEVVELLHCCTAEIKSRALDVPFLLLPFRPSSDPSAAKTFIRNFFFPVVERQKLTGHVLTKELRMTEVMVIVAVMKWCWARLPGGIVTWEAYQGFKVGEKDSRYARNSFSTFIPLGVDSKARVQIIVDYFDLLAALAAHGKTNGLGGHKLSRFGGWWAFEHYDTGKGFDAGYKLWNNAANATSHLFFAYLRGQTPEPGSTNGILDLPRSLQQLVDSVEYPPRSIFIANDTTKVVMIVDVVSPTPFALLRRAKQFEYRDDDMALQHFAAFEDPVDALTEECRRVLRAISSTNQSHVSDAATSTSLKDPSWSRFEDIGFGSAFGDNNEDALFSKSRSSTAQGLHSTSRSGVTDLNRPTTPSWADFLSSGFTDENGNKASAPVLLPPDKALPPMTTVPRGQSSQSHRRDLDTSRLEPGELASIAKIELDDAFWWVWISSLAGEEPVSRKAAFGRCALIETSLLGGQWMVMEEQVKGAAPEPAPGAYVAERKSFFSFTKKGRLNRRRSALKKSPLVDDKPLDPSNRMTLDQDRQARIQHAAAELARKNKEEQLQALNQRRGRTDENASVKTTSVFTLGPLIKDEASPALQWAKQYDKKAIREQYLGNQLAGKGSTDFLTLPSGGLSIKRSASTLSSSKDLPLTPENFVTPSQEIPFTLQTESKPVAEYPVSPSPIQEQTVTQEQPVPVVAANTIPVEPAIVAPVQHSIDATLTQKNPSVTDLSVAQSKTSNESKRSNKSDREKLNTEKNRLKKLGFNAPPPVGTNKNAGMKKLFGTLRKTKGPSNNKLSPEVEDEDPAIAAARRALEGKPPQPGDGPVSPPLSPNHFAKLQNAAKKPSEMATSSEPEQIAESTTTAPEPVVSTRTIDAQSHEPVPELQQSQNHEPEKVDSAPYVNGSAVNLHDRRLDNFEDLSQVDSHERAQAAHEFSRFDQGPLVDQPAFAPADAEQEDEYEQNEAPAFEPPHRPQHTSVYSAVTMQTEATDEDFQVDPMQNMSAHDRWAQIRRNAAERAARASDDHARSRTETRTTDDGETSGEETIESRVARIKARVAELTGNMDAARR</sequence>
<dbReference type="InterPro" id="IPR037508">
    <property type="entry name" value="Msb1/Mug8"/>
</dbReference>
<dbReference type="Pfam" id="PF08101">
    <property type="entry name" value="Msb1-Mug8_dom"/>
    <property type="match status" value="1"/>
</dbReference>
<evidence type="ECO:0000313" key="4">
    <source>
        <dbReference type="EMBL" id="KAK5088522.1"/>
    </source>
</evidence>
<feature type="region of interest" description="Disordered" evidence="2">
    <location>
        <begin position="414"/>
        <end position="450"/>
    </location>
</feature>
<feature type="compositionally biased region" description="Pro residues" evidence="2">
    <location>
        <begin position="846"/>
        <end position="859"/>
    </location>
</feature>
<feature type="compositionally biased region" description="Polar residues" evidence="2">
    <location>
        <begin position="876"/>
        <end position="904"/>
    </location>
</feature>
<feature type="compositionally biased region" description="Basic and acidic residues" evidence="2">
    <location>
        <begin position="952"/>
        <end position="965"/>
    </location>
</feature>
<feature type="region of interest" description="Disordered" evidence="2">
    <location>
        <begin position="1038"/>
        <end position="1079"/>
    </location>
</feature>
<dbReference type="PANTHER" id="PTHR28093:SF1">
    <property type="entry name" value="MORPHOGENESIS-RELATED PROTEIN MSB1"/>
    <property type="match status" value="1"/>
</dbReference>
<feature type="domain" description="Meiotically up-regulated protein Msb1/Mug8" evidence="3">
    <location>
        <begin position="38"/>
        <end position="510"/>
    </location>
</feature>